<dbReference type="STRING" id="1675527.AIOL_001729"/>
<organism evidence="2 3">
    <name type="scientific">Candidatus Rhodobacter oscarellae</name>
    <dbReference type="NCBI Taxonomy" id="1675527"/>
    <lineage>
        <taxon>Bacteria</taxon>
        <taxon>Pseudomonadati</taxon>
        <taxon>Pseudomonadota</taxon>
        <taxon>Alphaproteobacteria</taxon>
        <taxon>Rhodobacterales</taxon>
        <taxon>Rhodobacter group</taxon>
        <taxon>Rhodobacter</taxon>
    </lineage>
</organism>
<dbReference type="SUPFAM" id="SSF141371">
    <property type="entry name" value="PilZ domain-like"/>
    <property type="match status" value="1"/>
</dbReference>
<dbReference type="AlphaFoldDB" id="A0A0J9GTF3"/>
<protein>
    <recommendedName>
        <fullName evidence="1">PilZ domain-containing protein</fullName>
    </recommendedName>
</protein>
<reference evidence="2 3" key="1">
    <citation type="submission" date="2015-06" db="EMBL/GenBank/DDBJ databases">
        <title>Draft genome sequence of an Alphaproteobacteria species associated to the Mediterranean sponge Oscarella lobularis.</title>
        <authorList>
            <person name="Jourda C."/>
            <person name="Santini S."/>
            <person name="Claverie J.-M."/>
        </authorList>
    </citation>
    <scope>NUCLEOTIDE SEQUENCE [LARGE SCALE GENOMIC DNA]</scope>
    <source>
        <strain evidence="2">IGS</strain>
    </source>
</reference>
<gene>
    <name evidence="2" type="ORF">AIOL_001729</name>
</gene>
<accession>A0A0J9GTF3</accession>
<dbReference type="InterPro" id="IPR009875">
    <property type="entry name" value="PilZ_domain"/>
</dbReference>
<keyword evidence="3" id="KW-1185">Reference proteome</keyword>
<dbReference type="PATRIC" id="fig|1675527.3.peg.1823"/>
<evidence type="ECO:0000313" key="3">
    <source>
        <dbReference type="Proteomes" id="UP000037178"/>
    </source>
</evidence>
<feature type="domain" description="PilZ" evidence="1">
    <location>
        <begin position="7"/>
        <end position="80"/>
    </location>
</feature>
<comment type="caution">
    <text evidence="2">The sequence shown here is derived from an EMBL/GenBank/DDBJ whole genome shotgun (WGS) entry which is preliminary data.</text>
</comment>
<evidence type="ECO:0000259" key="1">
    <source>
        <dbReference type="Pfam" id="PF07238"/>
    </source>
</evidence>
<dbReference type="Pfam" id="PF07238">
    <property type="entry name" value="PilZ"/>
    <property type="match status" value="1"/>
</dbReference>
<proteinExistence type="predicted"/>
<evidence type="ECO:0000313" key="2">
    <source>
        <dbReference type="EMBL" id="KMW56773.1"/>
    </source>
</evidence>
<dbReference type="EMBL" id="LFTY01000002">
    <property type="protein sequence ID" value="KMW56773.1"/>
    <property type="molecule type" value="Genomic_DNA"/>
</dbReference>
<name>A0A0J9GTF3_9RHOB</name>
<dbReference type="GO" id="GO:0035438">
    <property type="term" value="F:cyclic-di-GMP binding"/>
    <property type="evidence" value="ECO:0007669"/>
    <property type="project" value="InterPro"/>
</dbReference>
<sequence length="96" mass="10513">MQNVARRRACRRPTTVVLGARAMPATIENISTSGALLRMNARVPIGSMLLVFILGEVCAAHVTRLKDGRAGIRFDEVLNEEAVLALTTPKSMPKRR</sequence>
<dbReference type="Proteomes" id="UP000037178">
    <property type="component" value="Unassembled WGS sequence"/>
</dbReference>